<proteinExistence type="predicted"/>
<organism evidence="1 2">
    <name type="scientific">Cuscuta campestris</name>
    <dbReference type="NCBI Taxonomy" id="132261"/>
    <lineage>
        <taxon>Eukaryota</taxon>
        <taxon>Viridiplantae</taxon>
        <taxon>Streptophyta</taxon>
        <taxon>Embryophyta</taxon>
        <taxon>Tracheophyta</taxon>
        <taxon>Spermatophyta</taxon>
        <taxon>Magnoliopsida</taxon>
        <taxon>eudicotyledons</taxon>
        <taxon>Gunneridae</taxon>
        <taxon>Pentapetalae</taxon>
        <taxon>asterids</taxon>
        <taxon>lamiids</taxon>
        <taxon>Solanales</taxon>
        <taxon>Convolvulaceae</taxon>
        <taxon>Cuscuteae</taxon>
        <taxon>Cuscuta</taxon>
        <taxon>Cuscuta subgen. Grammica</taxon>
        <taxon>Cuscuta sect. Cleistogrammica</taxon>
    </lineage>
</organism>
<keyword evidence="2" id="KW-1185">Reference proteome</keyword>
<gene>
    <name evidence="1" type="ORF">CCAM_LOCUS32059</name>
</gene>
<evidence type="ECO:0000313" key="2">
    <source>
        <dbReference type="Proteomes" id="UP000595140"/>
    </source>
</evidence>
<dbReference type="Proteomes" id="UP000595140">
    <property type="component" value="Unassembled WGS sequence"/>
</dbReference>
<reference evidence="1 2" key="1">
    <citation type="submission" date="2018-04" db="EMBL/GenBank/DDBJ databases">
        <authorList>
            <person name="Vogel A."/>
        </authorList>
    </citation>
    <scope>NUCLEOTIDE SEQUENCE [LARGE SCALE GENOMIC DNA]</scope>
</reference>
<sequence>MTVVLDRFDGSNFDPIGSIGSNWVCSCAIGSNWVGIGLLHDSFGQTVCLGRLAGMPGPAVRAGWWGCPGRLTELFGPAVRGYPIGAAGQVAGSVRWVVALIRCKLILFRRVQQT</sequence>
<protein>
    <submittedName>
        <fullName evidence="1">Uncharacterized protein</fullName>
    </submittedName>
</protein>
<name>A0A484MMT0_9ASTE</name>
<dbReference type="EMBL" id="OOIL02004034">
    <property type="protein sequence ID" value="VFQ90283.1"/>
    <property type="molecule type" value="Genomic_DNA"/>
</dbReference>
<evidence type="ECO:0000313" key="1">
    <source>
        <dbReference type="EMBL" id="VFQ90283.1"/>
    </source>
</evidence>
<accession>A0A484MMT0</accession>
<dbReference type="PROSITE" id="PS51257">
    <property type="entry name" value="PROKAR_LIPOPROTEIN"/>
    <property type="match status" value="1"/>
</dbReference>
<dbReference type="AlphaFoldDB" id="A0A484MMT0"/>